<evidence type="ECO:0000259" key="2">
    <source>
        <dbReference type="PROSITE" id="PS50041"/>
    </source>
</evidence>
<sequence length="82" mass="9518">KFLFAHADTERHWIGLNDIEDEGTWTWIDGANYSASVQFWKKGEPNDYGKNEDCALLHTTGEWNDMPCTFTDSYAICERKLL</sequence>
<dbReference type="Gene3D" id="3.10.100.10">
    <property type="entry name" value="Mannose-Binding Protein A, subunit A"/>
    <property type="match status" value="1"/>
</dbReference>
<proteinExistence type="predicted"/>
<dbReference type="PROSITE" id="PS50041">
    <property type="entry name" value="C_TYPE_LECTIN_2"/>
    <property type="match status" value="1"/>
</dbReference>
<accession>A0AAD1WZ33</accession>
<feature type="domain" description="C-type lectin" evidence="2">
    <location>
        <begin position="1"/>
        <end position="68"/>
    </location>
</feature>
<keyword evidence="1" id="KW-1015">Disulfide bond</keyword>
<feature type="non-terminal residue" evidence="3">
    <location>
        <position position="82"/>
    </location>
</feature>
<dbReference type="InterPro" id="IPR016187">
    <property type="entry name" value="CTDL_fold"/>
</dbReference>
<dbReference type="Pfam" id="PF00059">
    <property type="entry name" value="Lectin_C"/>
    <property type="match status" value="1"/>
</dbReference>
<comment type="caution">
    <text evidence="3">The sequence shown here is derived from an EMBL/GenBank/DDBJ whole genome shotgun (WGS) entry which is preliminary data.</text>
</comment>
<dbReference type="PROSITE" id="PS00615">
    <property type="entry name" value="C_TYPE_LECTIN_1"/>
    <property type="match status" value="1"/>
</dbReference>
<dbReference type="AlphaFoldDB" id="A0AAD1WZ33"/>
<dbReference type="InterPro" id="IPR050111">
    <property type="entry name" value="C-type_lectin/snaclec_domain"/>
</dbReference>
<evidence type="ECO:0000256" key="1">
    <source>
        <dbReference type="ARBA" id="ARBA00023157"/>
    </source>
</evidence>
<gene>
    <name evidence="3" type="ORF">PECUL_23A058287</name>
</gene>
<reference evidence="3" key="1">
    <citation type="submission" date="2022-03" db="EMBL/GenBank/DDBJ databases">
        <authorList>
            <person name="Alioto T."/>
            <person name="Alioto T."/>
            <person name="Gomez Garrido J."/>
        </authorList>
    </citation>
    <scope>NUCLEOTIDE SEQUENCE</scope>
</reference>
<dbReference type="InterPro" id="IPR016186">
    <property type="entry name" value="C-type_lectin-like/link_sf"/>
</dbReference>
<evidence type="ECO:0000313" key="3">
    <source>
        <dbReference type="EMBL" id="CAH2330250.1"/>
    </source>
</evidence>
<name>A0AAD1WZ33_PELCU</name>
<dbReference type="InterPro" id="IPR018378">
    <property type="entry name" value="C-type_lectin_CS"/>
</dbReference>
<evidence type="ECO:0000313" key="4">
    <source>
        <dbReference type="Proteomes" id="UP001295444"/>
    </source>
</evidence>
<feature type="non-terminal residue" evidence="3">
    <location>
        <position position="1"/>
    </location>
</feature>
<dbReference type="SUPFAM" id="SSF56436">
    <property type="entry name" value="C-type lectin-like"/>
    <property type="match status" value="1"/>
</dbReference>
<protein>
    <recommendedName>
        <fullName evidence="2">C-type lectin domain-containing protein</fullName>
    </recommendedName>
</protein>
<organism evidence="3 4">
    <name type="scientific">Pelobates cultripes</name>
    <name type="common">Western spadefoot toad</name>
    <dbReference type="NCBI Taxonomy" id="61616"/>
    <lineage>
        <taxon>Eukaryota</taxon>
        <taxon>Metazoa</taxon>
        <taxon>Chordata</taxon>
        <taxon>Craniata</taxon>
        <taxon>Vertebrata</taxon>
        <taxon>Euteleostomi</taxon>
        <taxon>Amphibia</taxon>
        <taxon>Batrachia</taxon>
        <taxon>Anura</taxon>
        <taxon>Pelobatoidea</taxon>
        <taxon>Pelobatidae</taxon>
        <taxon>Pelobates</taxon>
    </lineage>
</organism>
<dbReference type="EMBL" id="CAKOES020000402">
    <property type="protein sequence ID" value="CAH2330250.1"/>
    <property type="molecule type" value="Genomic_DNA"/>
</dbReference>
<keyword evidence="4" id="KW-1185">Reference proteome</keyword>
<dbReference type="InterPro" id="IPR001304">
    <property type="entry name" value="C-type_lectin-like"/>
</dbReference>
<dbReference type="Proteomes" id="UP001295444">
    <property type="component" value="Unassembled WGS sequence"/>
</dbReference>
<dbReference type="PANTHER" id="PTHR22803">
    <property type="entry name" value="MANNOSE, PHOSPHOLIPASE, LECTIN RECEPTOR RELATED"/>
    <property type="match status" value="1"/>
</dbReference>